<keyword evidence="3" id="KW-1185">Reference proteome</keyword>
<organism evidence="2 3">
    <name type="scientific">Actinoplanes digitatis</name>
    <dbReference type="NCBI Taxonomy" id="1868"/>
    <lineage>
        <taxon>Bacteria</taxon>
        <taxon>Bacillati</taxon>
        <taxon>Actinomycetota</taxon>
        <taxon>Actinomycetes</taxon>
        <taxon>Micromonosporales</taxon>
        <taxon>Micromonosporaceae</taxon>
        <taxon>Actinoplanes</taxon>
    </lineage>
</organism>
<keyword evidence="1" id="KW-1133">Transmembrane helix</keyword>
<dbReference type="AlphaFoldDB" id="A0A7W7I2M6"/>
<gene>
    <name evidence="2" type="ORF">BJ971_005865</name>
</gene>
<name>A0A7W7I2M6_9ACTN</name>
<evidence type="ECO:0000313" key="3">
    <source>
        <dbReference type="Proteomes" id="UP000578112"/>
    </source>
</evidence>
<feature type="transmembrane region" description="Helical" evidence="1">
    <location>
        <begin position="23"/>
        <end position="46"/>
    </location>
</feature>
<dbReference type="EMBL" id="JACHNH010000001">
    <property type="protein sequence ID" value="MBB4765309.1"/>
    <property type="molecule type" value="Genomic_DNA"/>
</dbReference>
<dbReference type="Proteomes" id="UP000578112">
    <property type="component" value="Unassembled WGS sequence"/>
</dbReference>
<accession>A0A7W7I2M6</accession>
<keyword evidence="1" id="KW-0812">Transmembrane</keyword>
<comment type="caution">
    <text evidence="2">The sequence shown here is derived from an EMBL/GenBank/DDBJ whole genome shotgun (WGS) entry which is preliminary data.</text>
</comment>
<sequence>MQPHLPRAPQPSFLQQEIGGVPIWVHLLAGFATCGIYLVFLPFALVHSAIERRIDRAVDRVVEPVLDRVVKVALAIVAVPARLVYRLGRLIYNRITARANRS</sequence>
<protein>
    <submittedName>
        <fullName evidence="2">Uncharacterized protein</fullName>
    </submittedName>
</protein>
<reference evidence="2 3" key="1">
    <citation type="submission" date="2020-08" db="EMBL/GenBank/DDBJ databases">
        <title>Sequencing the genomes of 1000 actinobacteria strains.</title>
        <authorList>
            <person name="Klenk H.-P."/>
        </authorList>
    </citation>
    <scope>NUCLEOTIDE SEQUENCE [LARGE SCALE GENOMIC DNA]</scope>
    <source>
        <strain evidence="2 3">DSM 43149</strain>
    </source>
</reference>
<evidence type="ECO:0000256" key="1">
    <source>
        <dbReference type="SAM" id="Phobius"/>
    </source>
</evidence>
<proteinExistence type="predicted"/>
<dbReference type="RefSeq" id="WP_184996388.1">
    <property type="nucleotide sequence ID" value="NZ_BOMK01000035.1"/>
</dbReference>
<evidence type="ECO:0000313" key="2">
    <source>
        <dbReference type="EMBL" id="MBB4765309.1"/>
    </source>
</evidence>
<keyword evidence="1" id="KW-0472">Membrane</keyword>